<evidence type="ECO:0000313" key="5">
    <source>
        <dbReference type="Proteomes" id="UP001472677"/>
    </source>
</evidence>
<proteinExistence type="predicted"/>
<reference evidence="4 5" key="1">
    <citation type="journal article" date="2024" name="G3 (Bethesda)">
        <title>Genome assembly of Hibiscus sabdariffa L. provides insights into metabolisms of medicinal natural products.</title>
        <authorList>
            <person name="Kim T."/>
        </authorList>
    </citation>
    <scope>NUCLEOTIDE SEQUENCE [LARGE SCALE GENOMIC DNA]</scope>
    <source>
        <strain evidence="4">TK-2024</strain>
        <tissue evidence="4">Old leaves</tissue>
    </source>
</reference>
<evidence type="ECO:0000256" key="2">
    <source>
        <dbReference type="SAM" id="MobiDB-lite"/>
    </source>
</evidence>
<organism evidence="4 5">
    <name type="scientific">Hibiscus sabdariffa</name>
    <name type="common">roselle</name>
    <dbReference type="NCBI Taxonomy" id="183260"/>
    <lineage>
        <taxon>Eukaryota</taxon>
        <taxon>Viridiplantae</taxon>
        <taxon>Streptophyta</taxon>
        <taxon>Embryophyta</taxon>
        <taxon>Tracheophyta</taxon>
        <taxon>Spermatophyta</taxon>
        <taxon>Magnoliopsida</taxon>
        <taxon>eudicotyledons</taxon>
        <taxon>Gunneridae</taxon>
        <taxon>Pentapetalae</taxon>
        <taxon>rosids</taxon>
        <taxon>malvids</taxon>
        <taxon>Malvales</taxon>
        <taxon>Malvaceae</taxon>
        <taxon>Malvoideae</taxon>
        <taxon>Hibiscus</taxon>
    </lineage>
</organism>
<dbReference type="PROSITE" id="PS50102">
    <property type="entry name" value="RRM"/>
    <property type="match status" value="1"/>
</dbReference>
<dbReference type="EMBL" id="JBBPBM010000011">
    <property type="protein sequence ID" value="KAK8563439.1"/>
    <property type="molecule type" value="Genomic_DNA"/>
</dbReference>
<sequence>MAPVKRHQCQHRCHRDGSKPGKEYARLGVSFFVNFVYKMIHLTTLKEAFSMYGIITDICIVYKNPNRFNRRHTFTFVRFKTQEGACVAVARGNNRRMNEYTIKIFLARSQETKIGASSAVTKPKRHTNTRSNSYKLTNGRS</sequence>
<accession>A0ABR2EN53</accession>
<dbReference type="Gene3D" id="3.30.70.330">
    <property type="match status" value="1"/>
</dbReference>
<feature type="compositionally biased region" description="Polar residues" evidence="2">
    <location>
        <begin position="129"/>
        <end position="141"/>
    </location>
</feature>
<keyword evidence="5" id="KW-1185">Reference proteome</keyword>
<dbReference type="Proteomes" id="UP001472677">
    <property type="component" value="Unassembled WGS sequence"/>
</dbReference>
<dbReference type="InterPro" id="IPR012677">
    <property type="entry name" value="Nucleotide-bd_a/b_plait_sf"/>
</dbReference>
<name>A0ABR2EN53_9ROSI</name>
<comment type="caution">
    <text evidence="4">The sequence shown here is derived from an EMBL/GenBank/DDBJ whole genome shotgun (WGS) entry which is preliminary data.</text>
</comment>
<evidence type="ECO:0000256" key="1">
    <source>
        <dbReference type="PROSITE-ProRule" id="PRU00176"/>
    </source>
</evidence>
<dbReference type="InterPro" id="IPR035979">
    <property type="entry name" value="RBD_domain_sf"/>
</dbReference>
<dbReference type="SUPFAM" id="SSF54928">
    <property type="entry name" value="RNA-binding domain, RBD"/>
    <property type="match status" value="1"/>
</dbReference>
<feature type="domain" description="RRM" evidence="3">
    <location>
        <begin position="29"/>
        <end position="109"/>
    </location>
</feature>
<evidence type="ECO:0000259" key="3">
    <source>
        <dbReference type="PROSITE" id="PS50102"/>
    </source>
</evidence>
<dbReference type="CDD" id="cd00590">
    <property type="entry name" value="RRM_SF"/>
    <property type="match status" value="1"/>
</dbReference>
<evidence type="ECO:0000313" key="4">
    <source>
        <dbReference type="EMBL" id="KAK8563439.1"/>
    </source>
</evidence>
<dbReference type="Pfam" id="PF00076">
    <property type="entry name" value="RRM_1"/>
    <property type="match status" value="1"/>
</dbReference>
<dbReference type="InterPro" id="IPR000504">
    <property type="entry name" value="RRM_dom"/>
</dbReference>
<protein>
    <recommendedName>
        <fullName evidence="3">RRM domain-containing protein</fullName>
    </recommendedName>
</protein>
<gene>
    <name evidence="4" type="ORF">V6N12_035585</name>
</gene>
<keyword evidence="1" id="KW-0694">RNA-binding</keyword>
<feature type="region of interest" description="Disordered" evidence="2">
    <location>
        <begin position="116"/>
        <end position="141"/>
    </location>
</feature>